<keyword evidence="1" id="KW-1003">Cell membrane</keyword>
<evidence type="ECO:0000313" key="6">
    <source>
        <dbReference type="EMBL" id="SDT88776.1"/>
    </source>
</evidence>
<reference evidence="6 7" key="1">
    <citation type="submission" date="2016-10" db="EMBL/GenBank/DDBJ databases">
        <authorList>
            <person name="Varghese N."/>
            <person name="Submissions S."/>
        </authorList>
    </citation>
    <scope>NUCLEOTIDE SEQUENCE [LARGE SCALE GENOMIC DNA]</scope>
    <source>
        <strain evidence="6 7">DSM 9169</strain>
    </source>
</reference>
<keyword evidence="7" id="KW-1185">Reference proteome</keyword>
<evidence type="ECO:0000256" key="4">
    <source>
        <dbReference type="ARBA" id="ARBA00023139"/>
    </source>
</evidence>
<name>A0ABY0V683_9ACTO</name>
<keyword evidence="2" id="KW-0732">Signal</keyword>
<keyword evidence="3" id="KW-0472">Membrane</keyword>
<keyword evidence="5" id="KW-0449">Lipoprotein</keyword>
<accession>A0ABY0V683</accession>
<sequence>MKRIGSAIGVAALIGVFALTGCGGGSSSNSANAMYTWISNESDRAQWQAFVDGVKESDPEFNLEMEGPSFQDYWTKVKTRMSASDAPCILTTQAARAQELKELLAPLDELVASNNVDMSAYNEAMLKGLTVDGKLRAIPYDAAPLILYYNKDLFDQAGLEHPGKNYTWDQFVADAKALTNGDVYGVSIPPIFQTPASIVYANGGAVVENGELKLTEQTTVDSIQDVFDLAAKHKVMKAPLAADAEDIQLQTFRAGKAAMIIDGPWVYDSLVSTEGLSVGMAVVPSRSGESIGMVQGSGFGISEKCADKETAFQNIMKMTTPDVMRYVARSHGNVPAIDAAFDGWAEGKDPNDVEIVKYMTENAKTYETTENWQQLEVEFTQNVSNGYTGEKSAQEILTSLENSIK</sequence>
<gene>
    <name evidence="6" type="ORF">SAMN04489714_0578</name>
</gene>
<evidence type="ECO:0000256" key="5">
    <source>
        <dbReference type="ARBA" id="ARBA00023288"/>
    </source>
</evidence>
<dbReference type="Proteomes" id="UP000198976">
    <property type="component" value="Chromosome I"/>
</dbReference>
<dbReference type="PANTHER" id="PTHR43649:SF33">
    <property type="entry name" value="POLYGALACTURONAN_RHAMNOGALACTURONAN-BINDING PROTEIN YTCQ"/>
    <property type="match status" value="1"/>
</dbReference>
<dbReference type="InterPro" id="IPR006059">
    <property type="entry name" value="SBP"/>
</dbReference>
<evidence type="ECO:0000256" key="1">
    <source>
        <dbReference type="ARBA" id="ARBA00022475"/>
    </source>
</evidence>
<dbReference type="Pfam" id="PF13416">
    <property type="entry name" value="SBP_bac_8"/>
    <property type="match status" value="1"/>
</dbReference>
<dbReference type="PROSITE" id="PS51257">
    <property type="entry name" value="PROKAR_LIPOPROTEIN"/>
    <property type="match status" value="1"/>
</dbReference>
<keyword evidence="4" id="KW-0564">Palmitate</keyword>
<dbReference type="SUPFAM" id="SSF53850">
    <property type="entry name" value="Periplasmic binding protein-like II"/>
    <property type="match status" value="1"/>
</dbReference>
<dbReference type="InterPro" id="IPR050490">
    <property type="entry name" value="Bact_solute-bd_prot1"/>
</dbReference>
<organism evidence="6 7">
    <name type="scientific">Schaalia radingae</name>
    <dbReference type="NCBI Taxonomy" id="131110"/>
    <lineage>
        <taxon>Bacteria</taxon>
        <taxon>Bacillati</taxon>
        <taxon>Actinomycetota</taxon>
        <taxon>Actinomycetes</taxon>
        <taxon>Actinomycetales</taxon>
        <taxon>Actinomycetaceae</taxon>
        <taxon>Schaalia</taxon>
    </lineage>
</organism>
<evidence type="ECO:0000256" key="3">
    <source>
        <dbReference type="ARBA" id="ARBA00023136"/>
    </source>
</evidence>
<dbReference type="EMBL" id="LT629792">
    <property type="protein sequence ID" value="SDT88776.1"/>
    <property type="molecule type" value="Genomic_DNA"/>
</dbReference>
<dbReference type="PANTHER" id="PTHR43649">
    <property type="entry name" value="ARABINOSE-BINDING PROTEIN-RELATED"/>
    <property type="match status" value="1"/>
</dbReference>
<evidence type="ECO:0000256" key="2">
    <source>
        <dbReference type="ARBA" id="ARBA00022729"/>
    </source>
</evidence>
<proteinExistence type="predicted"/>
<protein>
    <submittedName>
        <fullName evidence="6">Carbohydrate ABC transporter substrate-binding protein, CUT1 family</fullName>
    </submittedName>
</protein>
<dbReference type="CDD" id="cd13585">
    <property type="entry name" value="PBP2_TMBP_like"/>
    <property type="match status" value="1"/>
</dbReference>
<dbReference type="Gene3D" id="3.40.190.10">
    <property type="entry name" value="Periplasmic binding protein-like II"/>
    <property type="match status" value="1"/>
</dbReference>
<evidence type="ECO:0000313" key="7">
    <source>
        <dbReference type="Proteomes" id="UP000198976"/>
    </source>
</evidence>